<evidence type="ECO:0000313" key="1">
    <source>
        <dbReference type="EMBL" id="MDQ0204076.1"/>
    </source>
</evidence>
<name>A0ABT9Y979_9FIRM</name>
<keyword evidence="2" id="KW-1185">Reference proteome</keyword>
<reference evidence="1 2" key="1">
    <citation type="submission" date="2023-07" db="EMBL/GenBank/DDBJ databases">
        <title>Genomic Encyclopedia of Type Strains, Phase IV (KMG-IV): sequencing the most valuable type-strain genomes for metagenomic binning, comparative biology and taxonomic classification.</title>
        <authorList>
            <person name="Goeker M."/>
        </authorList>
    </citation>
    <scope>NUCLEOTIDE SEQUENCE [LARGE SCALE GENOMIC DNA]</scope>
    <source>
        <strain evidence="1 2">DSM 16980</strain>
    </source>
</reference>
<protein>
    <submittedName>
        <fullName evidence="1">HK97 family phage portal protein</fullName>
    </submittedName>
</protein>
<evidence type="ECO:0000313" key="2">
    <source>
        <dbReference type="Proteomes" id="UP001239167"/>
    </source>
</evidence>
<dbReference type="Pfam" id="PF04860">
    <property type="entry name" value="Phage_portal"/>
    <property type="match status" value="1"/>
</dbReference>
<organism evidence="1 2">
    <name type="scientific">Pectinatus haikarae</name>
    <dbReference type="NCBI Taxonomy" id="349096"/>
    <lineage>
        <taxon>Bacteria</taxon>
        <taxon>Bacillati</taxon>
        <taxon>Bacillota</taxon>
        <taxon>Negativicutes</taxon>
        <taxon>Selenomonadales</taxon>
        <taxon>Selenomonadaceae</taxon>
        <taxon>Pectinatus</taxon>
    </lineage>
</organism>
<dbReference type="RefSeq" id="WP_307224244.1">
    <property type="nucleotide sequence ID" value="NZ_CP116940.1"/>
</dbReference>
<accession>A0ABT9Y979</accession>
<gene>
    <name evidence="1" type="ORF">J2S01_001798</name>
</gene>
<dbReference type="InterPro" id="IPR006944">
    <property type="entry name" value="Phage/GTA_portal"/>
</dbReference>
<dbReference type="EMBL" id="JAUSUE010000012">
    <property type="protein sequence ID" value="MDQ0204076.1"/>
    <property type="molecule type" value="Genomic_DNA"/>
</dbReference>
<sequence>MSFLNKMVGAFRSNIKNDSGGFTLSDVNALFFNNRIGTDGPDISEITYFICMKKLSESLGKMPIALKDSDKNRITDHNTYQYLNVQPNAVLTPAQFFTSLEYCRNHYGNGYAYINRNPDGSMEGLYILDPRMVQIWVNNTSQFTQRQYYYFYTDSVSGQSYWFYPDDVIHVKSWKLGRNGFAGKSVREILASYMQGNKASQRFLNDLYQKGLTANAVVKYTGDLDKKSMQNVIAQLTELAGQRTDRIIPLPPNWDIVPLELKLTDSQFYELKKFSSLQVAAAFGIMPNHLNNYDKSSYANSSMQNLTFYVDTLLYNITLYEQELNRKLLTTKELQQGLGYEFNVSVILRGDPASQADMLNKYVAGSVYSVNEARRYAGMPPDKDGNVIIANGSYVKLQDLGSAYKNKAIPKGGEDGK</sequence>
<proteinExistence type="predicted"/>
<dbReference type="InterPro" id="IPR006427">
    <property type="entry name" value="Portal_HK97"/>
</dbReference>
<dbReference type="Proteomes" id="UP001239167">
    <property type="component" value="Unassembled WGS sequence"/>
</dbReference>
<comment type="caution">
    <text evidence="1">The sequence shown here is derived from an EMBL/GenBank/DDBJ whole genome shotgun (WGS) entry which is preliminary data.</text>
</comment>
<dbReference type="NCBIfam" id="TIGR01537">
    <property type="entry name" value="portal_HK97"/>
    <property type="match status" value="1"/>
</dbReference>